<name>A0AB35HEE3_9FIRM</name>
<reference evidence="10" key="1">
    <citation type="submission" date="2021-10" db="EMBL/GenBank/DDBJ databases">
        <title>Collection of gut derived symbiotic bacterial strains cultured from healthy donors.</title>
        <authorList>
            <person name="Lin H."/>
            <person name="Littmann E."/>
            <person name="Kohout C."/>
            <person name="Pamer E.G."/>
        </authorList>
    </citation>
    <scope>NUCLEOTIDE SEQUENCE</scope>
    <source>
        <strain evidence="10">DFI.4.35</strain>
    </source>
</reference>
<dbReference type="AlphaFoldDB" id="A0AB35HEE3"/>
<dbReference type="RefSeq" id="WP_227283642.1">
    <property type="nucleotide sequence ID" value="NZ_JAJDLA010000013.1"/>
</dbReference>
<proteinExistence type="inferred from homology"/>
<dbReference type="InterPro" id="IPR004626">
    <property type="entry name" value="RarD"/>
</dbReference>
<keyword evidence="6 8" id="KW-1133">Transmembrane helix</keyword>
<dbReference type="PANTHER" id="PTHR22911:SF137">
    <property type="entry name" value="SOLUTE CARRIER FAMILY 35 MEMBER G2-RELATED"/>
    <property type="match status" value="1"/>
</dbReference>
<feature type="transmembrane region" description="Helical" evidence="8">
    <location>
        <begin position="209"/>
        <end position="230"/>
    </location>
</feature>
<evidence type="ECO:0000256" key="3">
    <source>
        <dbReference type="ARBA" id="ARBA00022448"/>
    </source>
</evidence>
<comment type="caution">
    <text evidence="10">The sequence shown here is derived from an EMBL/GenBank/DDBJ whole genome shotgun (WGS) entry which is preliminary data.</text>
</comment>
<evidence type="ECO:0000256" key="2">
    <source>
        <dbReference type="ARBA" id="ARBA00007362"/>
    </source>
</evidence>
<comment type="subcellular location">
    <subcellularLocation>
        <location evidence="1">Cell membrane</location>
        <topology evidence="1">Multi-pass membrane protein</topology>
    </subcellularLocation>
</comment>
<evidence type="ECO:0000256" key="1">
    <source>
        <dbReference type="ARBA" id="ARBA00004651"/>
    </source>
</evidence>
<evidence type="ECO:0000256" key="5">
    <source>
        <dbReference type="ARBA" id="ARBA00022692"/>
    </source>
</evidence>
<keyword evidence="3" id="KW-0813">Transport</keyword>
<sequence length="296" mass="33082">MNDINKKGLSTTLLCCLIWGLLPLYWALLNQVSSFSVLSHRIIWSGVWMIFIILAMGRQQLRIDIQYLRTHLSQFGLLLLAAALISVNWFTYIWAVTNRHVLDTSLGYYINPLLNVLLGIVIYKETLLWSQKLSMAIAVLGVSIMTYELGSLPIVSIALAVSFSLYGAVKKRLTIHPFSSIALEAWLITPIALWYLATIDTSSWVFLEHVTSTGLLLIGAGLTTSIPLILFSYGAKLLPLNVLGFLQYLSPTMGFFLAIFYFGESFGTAQLIAFGCIWVALVLFSLSNRITTIRKM</sequence>
<dbReference type="PANTHER" id="PTHR22911">
    <property type="entry name" value="ACYL-MALONYL CONDENSING ENZYME-RELATED"/>
    <property type="match status" value="1"/>
</dbReference>
<evidence type="ECO:0000256" key="6">
    <source>
        <dbReference type="ARBA" id="ARBA00022989"/>
    </source>
</evidence>
<feature type="transmembrane region" description="Helical" evidence="8">
    <location>
        <begin position="35"/>
        <end position="54"/>
    </location>
</feature>
<evidence type="ECO:0000259" key="9">
    <source>
        <dbReference type="Pfam" id="PF00892"/>
    </source>
</evidence>
<feature type="transmembrane region" description="Helical" evidence="8">
    <location>
        <begin position="153"/>
        <end position="169"/>
    </location>
</feature>
<keyword evidence="7 8" id="KW-0472">Membrane</keyword>
<gene>
    <name evidence="10" type="primary">rarD</name>
    <name evidence="10" type="ORF">LJD63_08020</name>
</gene>
<evidence type="ECO:0000256" key="4">
    <source>
        <dbReference type="ARBA" id="ARBA00022475"/>
    </source>
</evidence>
<evidence type="ECO:0000313" key="11">
    <source>
        <dbReference type="Proteomes" id="UP001198010"/>
    </source>
</evidence>
<dbReference type="Proteomes" id="UP001198010">
    <property type="component" value="Unassembled WGS sequence"/>
</dbReference>
<protein>
    <submittedName>
        <fullName evidence="10">EamA family transporter RarD</fullName>
    </submittedName>
</protein>
<feature type="transmembrane region" description="Helical" evidence="8">
    <location>
        <begin position="106"/>
        <end position="123"/>
    </location>
</feature>
<dbReference type="InterPro" id="IPR037185">
    <property type="entry name" value="EmrE-like"/>
</dbReference>
<dbReference type="Pfam" id="PF00892">
    <property type="entry name" value="EamA"/>
    <property type="match status" value="1"/>
</dbReference>
<dbReference type="SUPFAM" id="SSF103481">
    <property type="entry name" value="Multidrug resistance efflux transporter EmrE"/>
    <property type="match status" value="2"/>
</dbReference>
<accession>A0AB35HEE3</accession>
<feature type="domain" description="EamA" evidence="9">
    <location>
        <begin position="7"/>
        <end position="146"/>
    </location>
</feature>
<dbReference type="GO" id="GO:0005886">
    <property type="term" value="C:plasma membrane"/>
    <property type="evidence" value="ECO:0007669"/>
    <property type="project" value="UniProtKB-SubCell"/>
</dbReference>
<organism evidence="10 11">
    <name type="scientific">Veillonella nakazawae</name>
    <dbReference type="NCBI Taxonomy" id="2682456"/>
    <lineage>
        <taxon>Bacteria</taxon>
        <taxon>Bacillati</taxon>
        <taxon>Bacillota</taxon>
        <taxon>Negativicutes</taxon>
        <taxon>Veillonellales</taxon>
        <taxon>Veillonellaceae</taxon>
        <taxon>Veillonella</taxon>
    </lineage>
</organism>
<feature type="transmembrane region" description="Helical" evidence="8">
    <location>
        <begin position="181"/>
        <end position="197"/>
    </location>
</feature>
<dbReference type="NCBIfam" id="TIGR00688">
    <property type="entry name" value="rarD"/>
    <property type="match status" value="1"/>
</dbReference>
<dbReference type="EMBL" id="JAJDLA010000013">
    <property type="protein sequence ID" value="MCB8606206.1"/>
    <property type="molecule type" value="Genomic_DNA"/>
</dbReference>
<evidence type="ECO:0000256" key="7">
    <source>
        <dbReference type="ARBA" id="ARBA00023136"/>
    </source>
</evidence>
<feature type="transmembrane region" description="Helical" evidence="8">
    <location>
        <begin position="75"/>
        <end position="94"/>
    </location>
</feature>
<keyword evidence="4" id="KW-1003">Cell membrane</keyword>
<feature type="transmembrane region" description="Helical" evidence="8">
    <location>
        <begin position="12"/>
        <end position="29"/>
    </location>
</feature>
<evidence type="ECO:0000256" key="8">
    <source>
        <dbReference type="SAM" id="Phobius"/>
    </source>
</evidence>
<dbReference type="InterPro" id="IPR000620">
    <property type="entry name" value="EamA_dom"/>
</dbReference>
<feature type="transmembrane region" description="Helical" evidence="8">
    <location>
        <begin position="268"/>
        <end position="286"/>
    </location>
</feature>
<comment type="similarity">
    <text evidence="2">Belongs to the EamA transporter family.</text>
</comment>
<keyword evidence="5 8" id="KW-0812">Transmembrane</keyword>
<feature type="transmembrane region" description="Helical" evidence="8">
    <location>
        <begin position="242"/>
        <end position="262"/>
    </location>
</feature>
<evidence type="ECO:0000313" key="10">
    <source>
        <dbReference type="EMBL" id="MCB8606206.1"/>
    </source>
</evidence>